<dbReference type="GO" id="GO:0045259">
    <property type="term" value="C:proton-transporting ATP synthase complex"/>
    <property type="evidence" value="ECO:0007669"/>
    <property type="project" value="InterPro"/>
</dbReference>
<organism evidence="2 3">
    <name type="scientific">Sphagnurus paluster</name>
    <dbReference type="NCBI Taxonomy" id="117069"/>
    <lineage>
        <taxon>Eukaryota</taxon>
        <taxon>Fungi</taxon>
        <taxon>Dikarya</taxon>
        <taxon>Basidiomycota</taxon>
        <taxon>Agaricomycotina</taxon>
        <taxon>Agaricomycetes</taxon>
        <taxon>Agaricomycetidae</taxon>
        <taxon>Agaricales</taxon>
        <taxon>Tricholomatineae</taxon>
        <taxon>Lyophyllaceae</taxon>
        <taxon>Sphagnurus</taxon>
    </lineage>
</organism>
<dbReference type="Proteomes" id="UP000717328">
    <property type="component" value="Unassembled WGS sequence"/>
</dbReference>
<dbReference type="SUPFAM" id="SSF48690">
    <property type="entry name" value="Epsilon subunit of mitochondrial F1F0-ATP synthase"/>
    <property type="match status" value="1"/>
</dbReference>
<dbReference type="GO" id="GO:0046933">
    <property type="term" value="F:proton-transporting ATP synthase activity, rotational mechanism"/>
    <property type="evidence" value="ECO:0007669"/>
    <property type="project" value="InterPro"/>
</dbReference>
<comment type="similarity">
    <text evidence="1">Belongs to the eukaryotic ATPase epsilon family.</text>
</comment>
<evidence type="ECO:0000313" key="2">
    <source>
        <dbReference type="EMBL" id="KAG5651051.1"/>
    </source>
</evidence>
<reference evidence="2" key="1">
    <citation type="submission" date="2021-02" db="EMBL/GenBank/DDBJ databases">
        <authorList>
            <person name="Nieuwenhuis M."/>
            <person name="Van De Peppel L.J.J."/>
        </authorList>
    </citation>
    <scope>NUCLEOTIDE SEQUENCE</scope>
    <source>
        <strain evidence="2">D49</strain>
    </source>
</reference>
<dbReference type="InterPro" id="IPR036742">
    <property type="entry name" value="ATP_synth_F1_esu_sf_mt"/>
</dbReference>
<proteinExistence type="inferred from homology"/>
<protein>
    <submittedName>
        <fullName evidence="2">Uncharacterized protein</fullName>
    </submittedName>
</protein>
<gene>
    <name evidence="2" type="ORF">H0H81_010066</name>
</gene>
<keyword evidence="3" id="KW-1185">Reference proteome</keyword>
<sequence>MSSWRTLFSSVKTTIQVKSIHEFLCCRYNKYSQITARAVRASFKEEERLAAERRGLTSLKFQRWENGLGGTQSDFDLLPQTPIAEEIARENAAAKSSS</sequence>
<dbReference type="EMBL" id="JABCKI010000307">
    <property type="protein sequence ID" value="KAG5651051.1"/>
    <property type="molecule type" value="Genomic_DNA"/>
</dbReference>
<dbReference type="AlphaFoldDB" id="A0A9P7GJA6"/>
<dbReference type="OrthoDB" id="269124at2759"/>
<comment type="caution">
    <text evidence="2">The sequence shown here is derived from an EMBL/GenBank/DDBJ whole genome shotgun (WGS) entry which is preliminary data.</text>
</comment>
<dbReference type="GO" id="GO:0005743">
    <property type="term" value="C:mitochondrial inner membrane"/>
    <property type="evidence" value="ECO:0007669"/>
    <property type="project" value="InterPro"/>
</dbReference>
<dbReference type="Gene3D" id="1.10.1620.20">
    <property type="entry name" value="ATP synthase, F1 complex, epsilon subunit superfamily, mitochondrial"/>
    <property type="match status" value="1"/>
</dbReference>
<name>A0A9P7GJA6_9AGAR</name>
<dbReference type="InterPro" id="IPR006721">
    <property type="entry name" value="ATP_synth_F1_esu_mt"/>
</dbReference>
<dbReference type="Pfam" id="PF04627">
    <property type="entry name" value="ATP-synt_Eps"/>
    <property type="match status" value="1"/>
</dbReference>
<dbReference type="CDD" id="cd12153">
    <property type="entry name" value="F1-ATPase_epsilon"/>
    <property type="match status" value="1"/>
</dbReference>
<evidence type="ECO:0000313" key="3">
    <source>
        <dbReference type="Proteomes" id="UP000717328"/>
    </source>
</evidence>
<accession>A0A9P7GJA6</accession>
<reference evidence="2" key="2">
    <citation type="submission" date="2021-10" db="EMBL/GenBank/DDBJ databases">
        <title>Phylogenomics reveals ancestral predisposition of the termite-cultivated fungus Termitomyces towards a domesticated lifestyle.</title>
        <authorList>
            <person name="Auxier B."/>
            <person name="Grum-Grzhimaylo A."/>
            <person name="Cardenas M.E."/>
            <person name="Lodge J.D."/>
            <person name="Laessoe T."/>
            <person name="Pedersen O."/>
            <person name="Smith M.E."/>
            <person name="Kuyper T.W."/>
            <person name="Franco-Molano E.A."/>
            <person name="Baroni T.J."/>
            <person name="Aanen D.K."/>
        </authorList>
    </citation>
    <scope>NUCLEOTIDE SEQUENCE</scope>
    <source>
        <strain evidence="2">D49</strain>
    </source>
</reference>
<evidence type="ECO:0000256" key="1">
    <source>
        <dbReference type="ARBA" id="ARBA00009502"/>
    </source>
</evidence>